<protein>
    <recommendedName>
        <fullName evidence="2">[acyl-carrier-protein] S-malonyltransferase</fullName>
        <ecNumber evidence="2">2.3.1.39</ecNumber>
    </recommendedName>
</protein>
<reference evidence="7 8" key="1">
    <citation type="submission" date="2019-03" db="EMBL/GenBank/DDBJ databases">
        <authorList>
            <consortium name="Pathogen Informatics"/>
        </authorList>
    </citation>
    <scope>NUCLEOTIDE SEQUENCE [LARGE SCALE GENOMIC DNA]</scope>
    <source>
        <strain evidence="7 8">NCTC12993</strain>
    </source>
</reference>
<keyword evidence="3 7" id="KW-0808">Transferase</keyword>
<dbReference type="SUPFAM" id="SSF55048">
    <property type="entry name" value="Probable ACP-binding domain of malonyl-CoA ACP transacylase"/>
    <property type="match status" value="1"/>
</dbReference>
<evidence type="ECO:0000256" key="4">
    <source>
        <dbReference type="ARBA" id="ARBA00023315"/>
    </source>
</evidence>
<gene>
    <name evidence="7" type="primary">fabD</name>
    <name evidence="7" type="ORF">NCTC12993_06154</name>
</gene>
<dbReference type="InterPro" id="IPR016036">
    <property type="entry name" value="Malonyl_transacylase_ACP-bd"/>
</dbReference>
<dbReference type="SUPFAM" id="SSF53901">
    <property type="entry name" value="Thiolase-like"/>
    <property type="match status" value="1"/>
</dbReference>
<feature type="domain" description="Malonyl-CoA:ACP transacylase (MAT)" evidence="6">
    <location>
        <begin position="173"/>
        <end position="475"/>
    </location>
</feature>
<dbReference type="EMBL" id="CAADJD010000025">
    <property type="protein sequence ID" value="VFS82140.1"/>
    <property type="molecule type" value="Genomic_DNA"/>
</dbReference>
<dbReference type="InterPro" id="IPR050858">
    <property type="entry name" value="Mal-CoA-ACP_Trans/PKS_FabD"/>
</dbReference>
<evidence type="ECO:0000256" key="1">
    <source>
        <dbReference type="ARBA" id="ARBA00008217"/>
    </source>
</evidence>
<dbReference type="Gene3D" id="3.40.366.10">
    <property type="entry name" value="Malonyl-Coenzyme A Acyl Carrier Protein, domain 2"/>
    <property type="match status" value="1"/>
</dbReference>
<dbReference type="PANTHER" id="PTHR42681:SF1">
    <property type="entry name" value="MALONYL-COA-ACYL CARRIER PROTEIN TRANSACYLASE, MITOCHONDRIAL"/>
    <property type="match status" value="1"/>
</dbReference>
<dbReference type="AlphaFoldDB" id="A0A485C9B5"/>
<dbReference type="FunFam" id="3.30.70.250:FF:000001">
    <property type="entry name" value="Malonyl CoA-acyl carrier protein transacylase"/>
    <property type="match status" value="1"/>
</dbReference>
<dbReference type="InterPro" id="IPR004410">
    <property type="entry name" value="Malonyl_CoA-ACP_transAc_FabD"/>
</dbReference>
<dbReference type="GO" id="GO:0005829">
    <property type="term" value="C:cytosol"/>
    <property type="evidence" value="ECO:0007669"/>
    <property type="project" value="TreeGrafter"/>
</dbReference>
<dbReference type="InterPro" id="IPR014043">
    <property type="entry name" value="Acyl_transferase_dom"/>
</dbReference>
<evidence type="ECO:0000313" key="8">
    <source>
        <dbReference type="Proteomes" id="UP000401081"/>
    </source>
</evidence>
<dbReference type="InterPro" id="IPR016039">
    <property type="entry name" value="Thiolase-like"/>
</dbReference>
<dbReference type="GO" id="GO:0006633">
    <property type="term" value="P:fatty acid biosynthetic process"/>
    <property type="evidence" value="ECO:0007669"/>
    <property type="project" value="TreeGrafter"/>
</dbReference>
<evidence type="ECO:0000259" key="6">
    <source>
        <dbReference type="SMART" id="SM00827"/>
    </source>
</evidence>
<comment type="similarity">
    <text evidence="1">Belongs to the FabD family.</text>
</comment>
<comment type="catalytic activity">
    <reaction evidence="5">
        <text>holo-[ACP] + malonyl-CoA = malonyl-[ACP] + CoA</text>
        <dbReference type="Rhea" id="RHEA:41792"/>
        <dbReference type="Rhea" id="RHEA-COMP:9623"/>
        <dbReference type="Rhea" id="RHEA-COMP:9685"/>
        <dbReference type="ChEBI" id="CHEBI:57287"/>
        <dbReference type="ChEBI" id="CHEBI:57384"/>
        <dbReference type="ChEBI" id="CHEBI:64479"/>
        <dbReference type="ChEBI" id="CHEBI:78449"/>
        <dbReference type="EC" id="2.3.1.39"/>
    </reaction>
</comment>
<dbReference type="InterPro" id="IPR013747">
    <property type="entry name" value="ACP_syn_III_C"/>
</dbReference>
<keyword evidence="8" id="KW-1185">Reference proteome</keyword>
<evidence type="ECO:0000313" key="7">
    <source>
        <dbReference type="EMBL" id="VFS82140.1"/>
    </source>
</evidence>
<dbReference type="EC" id="2.3.1.39" evidence="2"/>
<dbReference type="SMART" id="SM00827">
    <property type="entry name" value="PKS_AT"/>
    <property type="match status" value="1"/>
</dbReference>
<dbReference type="InterPro" id="IPR016035">
    <property type="entry name" value="Acyl_Trfase/lysoPLipase"/>
</dbReference>
<dbReference type="GO" id="GO:0004314">
    <property type="term" value="F:[acyl-carrier-protein] S-malonyltransferase activity"/>
    <property type="evidence" value="ECO:0007669"/>
    <property type="project" value="UniProtKB-EC"/>
</dbReference>
<dbReference type="Pfam" id="PF08541">
    <property type="entry name" value="ACP_syn_III_C"/>
    <property type="match status" value="1"/>
</dbReference>
<organism evidence="7 8">
    <name type="scientific">Kluyvera cryocrescens</name>
    <name type="common">Kluyvera citrophila</name>
    <dbReference type="NCBI Taxonomy" id="580"/>
    <lineage>
        <taxon>Bacteria</taxon>
        <taxon>Pseudomonadati</taxon>
        <taxon>Pseudomonadota</taxon>
        <taxon>Gammaproteobacteria</taxon>
        <taxon>Enterobacterales</taxon>
        <taxon>Enterobacteriaceae</taxon>
        <taxon>Kluyvera</taxon>
    </lineage>
</organism>
<dbReference type="InterPro" id="IPR001227">
    <property type="entry name" value="Ac_transferase_dom_sf"/>
</dbReference>
<dbReference type="Proteomes" id="UP000401081">
    <property type="component" value="Unassembled WGS sequence"/>
</dbReference>
<dbReference type="Gene3D" id="3.30.70.250">
    <property type="entry name" value="Malonyl-CoA ACP transacylase, ACP-binding"/>
    <property type="match status" value="1"/>
</dbReference>
<accession>A0A485C9B5</accession>
<dbReference type="Gene3D" id="3.40.47.10">
    <property type="match status" value="1"/>
</dbReference>
<name>A0A485C9B5_KLUCR</name>
<dbReference type="SUPFAM" id="SSF52151">
    <property type="entry name" value="FabD/lysophospholipase-like"/>
    <property type="match status" value="1"/>
</dbReference>
<keyword evidence="4 7" id="KW-0012">Acyltransferase</keyword>
<evidence type="ECO:0000256" key="3">
    <source>
        <dbReference type="ARBA" id="ARBA00022679"/>
    </source>
</evidence>
<dbReference type="PANTHER" id="PTHR42681">
    <property type="entry name" value="MALONYL-COA-ACYL CARRIER PROTEIN TRANSACYLASE, MITOCHONDRIAL"/>
    <property type="match status" value="1"/>
</dbReference>
<dbReference type="Pfam" id="PF00698">
    <property type="entry name" value="Acyl_transf_1"/>
    <property type="match status" value="1"/>
</dbReference>
<proteinExistence type="inferred from homology"/>
<evidence type="ECO:0000256" key="2">
    <source>
        <dbReference type="ARBA" id="ARBA00013258"/>
    </source>
</evidence>
<dbReference type="NCBIfam" id="TIGR00128">
    <property type="entry name" value="fabD"/>
    <property type="match status" value="1"/>
</dbReference>
<evidence type="ECO:0000256" key="5">
    <source>
        <dbReference type="ARBA" id="ARBA00048462"/>
    </source>
</evidence>
<sequence length="475" mass="50538">MGAGAVVLGASEEQGIISTHLHADGSYGKLLTLPNADRVNPDNSIYLTMAGNEVFKVAVTELRTSLMKRWPPTIWTVLNWTGWCHTRRTYVLSGATAKKLGMSMDNVVVTLDRHGNTSAASVPCAFDEAVRDGRIKRGQLVLLGSFRVAVSPGALRWFVSKYKDKKMTQFAFVFPGQGSQAVGMLSELAATNPVIEETFHEASAALGYDLWALTQQGPAEELNKTWQTQPALLTASVALFRLWQQQGGKAPALLAGHSLGEYSALVCAGVIPFADAVRLVEMRGKFMQEAVPEGTGGMSAIIGLDDASIAKACEESAEGQVVSPVNFNSPGQVVIAGHKEAVERAGAACKAAGAKRALPLPVSVPSHCALMKPAAEKLAVELQKITFSAPTISVVNNVDVKCETDANAIRDALVRQLYSPVQWTKTVEFMASQGVEHLYEVGPGKVLTGLTKRIVDTLTASAINEPVALSAALAQ</sequence>